<dbReference type="FunCoup" id="T1IGJ2">
    <property type="interactions" value="87"/>
</dbReference>
<name>T1IGJ2_RHOPR</name>
<accession>T1IGJ2</accession>
<dbReference type="PANTHER" id="PTHR33963:SF2">
    <property type="entry name" value="MKRN2 OPPOSITE STRAND PROTEIN"/>
    <property type="match status" value="1"/>
</dbReference>
<dbReference type="InterPro" id="IPR032016">
    <property type="entry name" value="MKRN2OS-like"/>
</dbReference>
<evidence type="ECO:0000313" key="2">
    <source>
        <dbReference type="EnsemblMetazoa" id="RPRC015411-PA"/>
    </source>
</evidence>
<dbReference type="InParanoid" id="T1IGJ2"/>
<sequence length="249" mass="28743">MSSVITEELEAKVRMSLTSILFSYHPAHSTTSKTKKLFTSQEIKVRSLPYNSARKRVRGGNLTALKDFTIGVKQFKTSRVPYPFVKASQYPCSVVLKPTNGDYLNDYKVLMDLHVGVTTSNGKVIEYDKDGFHSDRANAWTQSLVIHQVLDEDRIAEWDKVLNAVSSQDCWTSQRYNEETFNCYTFVLAFIRCLQNGPISEHAKSKIKFCELYVIPRATNAYKYVQLYRRLKDSGYFVNRPHNMNKFDF</sequence>
<protein>
    <recommendedName>
        <fullName evidence="1">MKRN2 opposite strand protein-like C-terminal domain-containing protein</fullName>
    </recommendedName>
</protein>
<dbReference type="AlphaFoldDB" id="T1IGJ2"/>
<organism evidence="2 3">
    <name type="scientific">Rhodnius prolixus</name>
    <name type="common">Triatomid bug</name>
    <dbReference type="NCBI Taxonomy" id="13249"/>
    <lineage>
        <taxon>Eukaryota</taxon>
        <taxon>Metazoa</taxon>
        <taxon>Ecdysozoa</taxon>
        <taxon>Arthropoda</taxon>
        <taxon>Hexapoda</taxon>
        <taxon>Insecta</taxon>
        <taxon>Pterygota</taxon>
        <taxon>Neoptera</taxon>
        <taxon>Paraneoptera</taxon>
        <taxon>Hemiptera</taxon>
        <taxon>Heteroptera</taxon>
        <taxon>Panheteroptera</taxon>
        <taxon>Cimicomorpha</taxon>
        <taxon>Reduviidae</taxon>
        <taxon>Triatominae</taxon>
        <taxon>Rhodnius</taxon>
    </lineage>
</organism>
<dbReference type="Pfam" id="PF16044">
    <property type="entry name" value="DUF4796_C"/>
    <property type="match status" value="1"/>
</dbReference>
<evidence type="ECO:0000259" key="1">
    <source>
        <dbReference type="Pfam" id="PF16044"/>
    </source>
</evidence>
<dbReference type="VEuPathDB" id="VectorBase:RPRC015411"/>
<evidence type="ECO:0000313" key="3">
    <source>
        <dbReference type="Proteomes" id="UP000015103"/>
    </source>
</evidence>
<dbReference type="EnsemblMetazoa" id="RPRC015411-RA">
    <property type="protein sequence ID" value="RPRC015411-PA"/>
    <property type="gene ID" value="RPRC015411"/>
</dbReference>
<dbReference type="PANTHER" id="PTHR33963">
    <property type="entry name" value="MKRN2 OPPOSITE STRAND PROTEIN"/>
    <property type="match status" value="1"/>
</dbReference>
<proteinExistence type="predicted"/>
<dbReference type="InterPro" id="IPR053921">
    <property type="entry name" value="MKRN2OS-like_C"/>
</dbReference>
<dbReference type="EMBL" id="ACPB03001109">
    <property type="status" value="NOT_ANNOTATED_CDS"/>
    <property type="molecule type" value="Genomic_DNA"/>
</dbReference>
<reference evidence="2" key="1">
    <citation type="submission" date="2015-05" db="UniProtKB">
        <authorList>
            <consortium name="EnsemblMetazoa"/>
        </authorList>
    </citation>
    <scope>IDENTIFICATION</scope>
</reference>
<dbReference type="eggNOG" id="ENOG502R8ZC">
    <property type="taxonomic scope" value="Eukaryota"/>
</dbReference>
<dbReference type="Proteomes" id="UP000015103">
    <property type="component" value="Unassembled WGS sequence"/>
</dbReference>
<dbReference type="HOGENOM" id="CLU_1116920_0_0_1"/>
<keyword evidence="3" id="KW-1185">Reference proteome</keyword>
<feature type="domain" description="MKRN2 opposite strand protein-like C-terminal" evidence="1">
    <location>
        <begin position="79"/>
        <end position="231"/>
    </location>
</feature>